<accession>A0A3G6ISS5</accession>
<dbReference type="EMBL" id="CP033898">
    <property type="protein sequence ID" value="AZA08691.1"/>
    <property type="molecule type" value="Genomic_DNA"/>
</dbReference>
<dbReference type="RefSeq" id="WP_123959706.1">
    <property type="nucleotide sequence ID" value="NZ_CP033898.1"/>
</dbReference>
<reference evidence="1 2" key="1">
    <citation type="submission" date="2018-11" db="EMBL/GenBank/DDBJ databases">
        <authorList>
            <person name="Kleinhagauer T."/>
            <person name="Glaeser S.P."/>
            <person name="Spergser J."/>
            <person name="Ruckert C."/>
            <person name="Kaempfer P."/>
            <person name="Busse H.-J."/>
        </authorList>
    </citation>
    <scope>NUCLEOTIDE SEQUENCE [LARGE SCALE GENOMIC DNA]</scope>
    <source>
        <strain evidence="1 2">812CH</strain>
    </source>
</reference>
<evidence type="ECO:0000313" key="1">
    <source>
        <dbReference type="EMBL" id="AZA08691.1"/>
    </source>
</evidence>
<dbReference type="KEGG" id="cpso:CPPEL_02800"/>
<organism evidence="1 2">
    <name type="scientific">Corynebacterium pseudopelargi</name>
    <dbReference type="NCBI Taxonomy" id="2080757"/>
    <lineage>
        <taxon>Bacteria</taxon>
        <taxon>Bacillati</taxon>
        <taxon>Actinomycetota</taxon>
        <taxon>Actinomycetes</taxon>
        <taxon>Mycobacteriales</taxon>
        <taxon>Corynebacteriaceae</taxon>
        <taxon>Corynebacterium</taxon>
    </lineage>
</organism>
<dbReference type="AlphaFoldDB" id="A0A3G6ISS5"/>
<name>A0A3G6ISS5_9CORY</name>
<gene>
    <name evidence="1" type="ORF">CPPEL_02800</name>
</gene>
<proteinExistence type="predicted"/>
<keyword evidence="2" id="KW-1185">Reference proteome</keyword>
<sequence>MTAPHGSMPEGFIGMGGLQDLQRMTEDDVRRRLRAPVQRAVDDARSKFLEGLKRDVFAPLISIFKGATPPGFERVAEAFQDGQLALKNRLDLLSPLLDYGSAYMKEQGGFLQFGNNHGRMRFDQQLGPMRGCELVDGGIRLLDKGLWDIRAQLAFGGNALGLGAGYVKWMVRVYRPDGSLFSEQVGVEDNQNTITSTIVSSVVVPEPEYTVIVEVAWIHGSRLLLGGPSNTRLVVQHISRKTDVGATGAENSDEIEGGIQP</sequence>
<evidence type="ECO:0000313" key="2">
    <source>
        <dbReference type="Proteomes" id="UP000271426"/>
    </source>
</evidence>
<dbReference type="Proteomes" id="UP000271426">
    <property type="component" value="Chromosome"/>
</dbReference>
<protein>
    <submittedName>
        <fullName evidence="1">Uncharacterized protein</fullName>
    </submittedName>
</protein>
<dbReference type="OrthoDB" id="4485482at2"/>